<evidence type="ECO:0008006" key="3">
    <source>
        <dbReference type="Google" id="ProtNLM"/>
    </source>
</evidence>
<dbReference type="EMBL" id="CP104067">
    <property type="protein sequence ID" value="WAH43186.1"/>
    <property type="molecule type" value="Genomic_DNA"/>
</dbReference>
<dbReference type="Proteomes" id="UP001164761">
    <property type="component" value="Chromosome"/>
</dbReference>
<gene>
    <name evidence="1" type="ORF">NZD89_07240</name>
</gene>
<accession>A0ABY6ZK12</accession>
<dbReference type="RefSeq" id="WP_268007063.1">
    <property type="nucleotide sequence ID" value="NZ_BSUT01000001.1"/>
</dbReference>
<evidence type="ECO:0000313" key="2">
    <source>
        <dbReference type="Proteomes" id="UP001164761"/>
    </source>
</evidence>
<evidence type="ECO:0000313" key="1">
    <source>
        <dbReference type="EMBL" id="WAH43186.1"/>
    </source>
</evidence>
<sequence>MGKHTQHLLDWVQFCPHCGGSLEDPRNLVNEFSLADSSICFWWCYSCGAKGEIAEIQRVTAPELVEG</sequence>
<protein>
    <recommendedName>
        <fullName evidence="3">Restriction alleviation protein, Lar family</fullName>
    </recommendedName>
</protein>
<reference evidence="1" key="1">
    <citation type="submission" date="2022-08" db="EMBL/GenBank/DDBJ databases">
        <title>Alicyclobacillus fastidiosus DSM 17978, complete genome.</title>
        <authorList>
            <person name="Wang Q."/>
            <person name="Cai R."/>
            <person name="Wang Z."/>
        </authorList>
    </citation>
    <scope>NUCLEOTIDE SEQUENCE</scope>
    <source>
        <strain evidence="1">DSM 17978</strain>
    </source>
</reference>
<proteinExistence type="predicted"/>
<organism evidence="1 2">
    <name type="scientific">Alicyclobacillus fastidiosus</name>
    <dbReference type="NCBI Taxonomy" id="392011"/>
    <lineage>
        <taxon>Bacteria</taxon>
        <taxon>Bacillati</taxon>
        <taxon>Bacillota</taxon>
        <taxon>Bacilli</taxon>
        <taxon>Bacillales</taxon>
        <taxon>Alicyclobacillaceae</taxon>
        <taxon>Alicyclobacillus</taxon>
    </lineage>
</organism>
<keyword evidence="2" id="KW-1185">Reference proteome</keyword>
<name>A0ABY6ZK12_9BACL</name>